<protein>
    <submittedName>
        <fullName evidence="12">Embryonic growth/differentiation factor 1</fullName>
    </submittedName>
</protein>
<dbReference type="GO" id="GO:0005125">
    <property type="term" value="F:cytokine activity"/>
    <property type="evidence" value="ECO:0007669"/>
    <property type="project" value="TreeGrafter"/>
</dbReference>
<dbReference type="GeneID" id="101347944"/>
<gene>
    <name evidence="12" type="primary">GDF1</name>
</gene>
<dbReference type="FunFam" id="2.10.90.10:FF:000001">
    <property type="entry name" value="Bone morphogenetic protein 4"/>
    <property type="match status" value="1"/>
</dbReference>
<accession>A0A2Y9E034</accession>
<feature type="compositionally biased region" description="Basic and acidic residues" evidence="9">
    <location>
        <begin position="51"/>
        <end position="61"/>
    </location>
</feature>
<dbReference type="GO" id="GO:0005615">
    <property type="term" value="C:extracellular space"/>
    <property type="evidence" value="ECO:0007669"/>
    <property type="project" value="TreeGrafter"/>
</dbReference>
<dbReference type="InterPro" id="IPR017948">
    <property type="entry name" value="TGFb_CS"/>
</dbReference>
<evidence type="ECO:0000256" key="3">
    <source>
        <dbReference type="ARBA" id="ARBA00022525"/>
    </source>
</evidence>
<dbReference type="Pfam" id="PF00019">
    <property type="entry name" value="TGF_beta"/>
    <property type="match status" value="1"/>
</dbReference>
<dbReference type="InterPro" id="IPR001839">
    <property type="entry name" value="TGF-b_C"/>
</dbReference>
<evidence type="ECO:0000256" key="6">
    <source>
        <dbReference type="ARBA" id="ARBA00023157"/>
    </source>
</evidence>
<keyword evidence="7" id="KW-0325">Glycoprotein</keyword>
<dbReference type="InterPro" id="IPR015615">
    <property type="entry name" value="TGF-beta-rel"/>
</dbReference>
<keyword evidence="4" id="KW-0732">Signal</keyword>
<evidence type="ECO:0000256" key="9">
    <source>
        <dbReference type="SAM" id="MobiDB-lite"/>
    </source>
</evidence>
<dbReference type="FunCoup" id="A0A2Y9E034">
    <property type="interactions" value="361"/>
</dbReference>
<evidence type="ECO:0000256" key="7">
    <source>
        <dbReference type="ARBA" id="ARBA00023180"/>
    </source>
</evidence>
<dbReference type="RefSeq" id="XP_004384547.1">
    <property type="nucleotide sequence ID" value="XM_004384490.1"/>
</dbReference>
<reference evidence="12" key="1">
    <citation type="submission" date="2025-08" db="UniProtKB">
        <authorList>
            <consortium name="RefSeq"/>
        </authorList>
    </citation>
    <scope>IDENTIFICATION</scope>
</reference>
<dbReference type="Proteomes" id="UP000248480">
    <property type="component" value="Unplaced"/>
</dbReference>
<comment type="similarity">
    <text evidence="2 8">Belongs to the TGF-beta family.</text>
</comment>
<organism evidence="11 12">
    <name type="scientific">Trichechus manatus latirostris</name>
    <name type="common">Florida manatee</name>
    <dbReference type="NCBI Taxonomy" id="127582"/>
    <lineage>
        <taxon>Eukaryota</taxon>
        <taxon>Metazoa</taxon>
        <taxon>Chordata</taxon>
        <taxon>Craniata</taxon>
        <taxon>Vertebrata</taxon>
        <taxon>Euteleostomi</taxon>
        <taxon>Mammalia</taxon>
        <taxon>Eutheria</taxon>
        <taxon>Afrotheria</taxon>
        <taxon>Sirenia</taxon>
        <taxon>Trichechidae</taxon>
        <taxon>Trichechus</taxon>
    </lineage>
</organism>
<evidence type="ECO:0000259" key="10">
    <source>
        <dbReference type="PROSITE" id="PS51362"/>
    </source>
</evidence>
<dbReference type="PANTHER" id="PTHR11848">
    <property type="entry name" value="TGF-BETA FAMILY"/>
    <property type="match status" value="1"/>
</dbReference>
<proteinExistence type="inferred from homology"/>
<keyword evidence="5 8" id="KW-0339">Growth factor</keyword>
<evidence type="ECO:0000256" key="4">
    <source>
        <dbReference type="ARBA" id="ARBA00022729"/>
    </source>
</evidence>
<sequence length="582" mass="61467">MLENCEPQRCLGNARADPAPPLPGALTLSCSSTAISVHYHPTTPSSSCVPERAEAAGREPPAHANHHPHLGRGPPPSPAQGHFKEEKPSAPFSSTCHIWLLFVSLYAPQAHPFEDLLSRLPLLLSPVVPSLLKALSLLVTHQSGCGPVDWGAHHWAERVSLANGRGEELRGVVGGGARTPRKSEGAAAAAPAPAPAPTPAPAPLVRPPPGRKMPLPRYRLGCRLLLFLALLLPSPSPARAPTLPGPAAALLQALGLRDAPGGAPTPRPVPPIMWRLFRRQDPQETRAGPRRTSPGTTPRPCHVEELGVAGNIVRHVRDRGAPARPPELTSAAGSCPEWTVVFDLSAVEPDEHPSRARLELRFAEAVAGAAGPVGGWELSVALAAGPGSMAGREAPLRLAVPSLRAPVRAELLGAAWARNASAPCTLRLALALRPRSPATCARLAEAALLLVTVDPRLCHPLVRQRREVAPVAGGGPCRARRLYVSFREVGWHHWIIAPRGFMANYCQGPCALPAALGASGSPTFNHAALRALMYSAAPGAHGGLPCCVPARLSPISVLFFDNSDNVVLRHYEDMVVDECGCR</sequence>
<feature type="region of interest" description="Disordered" evidence="9">
    <location>
        <begin position="170"/>
        <end position="210"/>
    </location>
</feature>
<dbReference type="OrthoDB" id="5987191at2759"/>
<evidence type="ECO:0000256" key="2">
    <source>
        <dbReference type="ARBA" id="ARBA00006656"/>
    </source>
</evidence>
<evidence type="ECO:0000313" key="12">
    <source>
        <dbReference type="RefSeq" id="XP_004384547.1"/>
    </source>
</evidence>
<dbReference type="InParanoid" id="A0A2Y9E034"/>
<dbReference type="PROSITE" id="PS51362">
    <property type="entry name" value="TGF_BETA_2"/>
    <property type="match status" value="1"/>
</dbReference>
<dbReference type="SMART" id="SM00204">
    <property type="entry name" value="TGFB"/>
    <property type="match status" value="1"/>
</dbReference>
<keyword evidence="11" id="KW-1185">Reference proteome</keyword>
<feature type="domain" description="TGF-beta family profile" evidence="10">
    <location>
        <begin position="463"/>
        <end position="582"/>
    </location>
</feature>
<dbReference type="SUPFAM" id="SSF57501">
    <property type="entry name" value="Cystine-knot cytokines"/>
    <property type="match status" value="1"/>
</dbReference>
<dbReference type="KEGG" id="tmu:101347944"/>
<dbReference type="AlphaFoldDB" id="A0A2Y9E034"/>
<evidence type="ECO:0000256" key="1">
    <source>
        <dbReference type="ARBA" id="ARBA00004613"/>
    </source>
</evidence>
<evidence type="ECO:0000313" key="11">
    <source>
        <dbReference type="Proteomes" id="UP000248480"/>
    </source>
</evidence>
<dbReference type="CTD" id="2657"/>
<keyword evidence="6" id="KW-1015">Disulfide bond</keyword>
<feature type="region of interest" description="Disordered" evidence="9">
    <location>
        <begin position="42"/>
        <end position="89"/>
    </location>
</feature>
<dbReference type="STRING" id="127582.A0A2Y9E034"/>
<feature type="region of interest" description="Disordered" evidence="9">
    <location>
        <begin position="279"/>
        <end position="302"/>
    </location>
</feature>
<dbReference type="Gene3D" id="2.10.90.10">
    <property type="entry name" value="Cystine-knot cytokines"/>
    <property type="match status" value="1"/>
</dbReference>
<feature type="compositionally biased region" description="Low complexity" evidence="9">
    <location>
        <begin position="290"/>
        <end position="300"/>
    </location>
</feature>
<comment type="subcellular location">
    <subcellularLocation>
        <location evidence="1">Secreted</location>
    </subcellularLocation>
</comment>
<evidence type="ECO:0000256" key="5">
    <source>
        <dbReference type="ARBA" id="ARBA00023030"/>
    </source>
</evidence>
<keyword evidence="3" id="KW-0964">Secreted</keyword>
<dbReference type="InterPro" id="IPR029034">
    <property type="entry name" value="Cystine-knot_cytokine"/>
</dbReference>
<feature type="compositionally biased region" description="Pro residues" evidence="9">
    <location>
        <begin position="192"/>
        <end position="210"/>
    </location>
</feature>
<dbReference type="GO" id="GO:0008083">
    <property type="term" value="F:growth factor activity"/>
    <property type="evidence" value="ECO:0007669"/>
    <property type="project" value="UniProtKB-KW"/>
</dbReference>
<dbReference type="PANTHER" id="PTHR11848:SF151">
    <property type="entry name" value="EMBRYONIC GROWTH_DIFFERENTIATION FACTOR 1"/>
    <property type="match status" value="1"/>
</dbReference>
<evidence type="ECO:0000256" key="8">
    <source>
        <dbReference type="RuleBase" id="RU000354"/>
    </source>
</evidence>
<name>A0A2Y9E034_TRIMA</name>
<dbReference type="PROSITE" id="PS00250">
    <property type="entry name" value="TGF_BETA_1"/>
    <property type="match status" value="1"/>
</dbReference>